<dbReference type="PANTHER" id="PTHR43155">
    <property type="entry name" value="CYCLIC DI-GMP PHOSPHODIESTERASE PA4108-RELATED"/>
    <property type="match status" value="1"/>
</dbReference>
<dbReference type="InterPro" id="IPR003607">
    <property type="entry name" value="HD/PDEase_dom"/>
</dbReference>
<feature type="domain" description="HD-GYP" evidence="2">
    <location>
        <begin position="131"/>
        <end position="326"/>
    </location>
</feature>
<dbReference type="EMBL" id="CZBU01000005">
    <property type="protein sequence ID" value="CUQ78798.1"/>
    <property type="molecule type" value="Genomic_DNA"/>
</dbReference>
<dbReference type="RefSeq" id="WP_022098019.1">
    <property type="nucleotide sequence ID" value="NZ_CZBU01000005.1"/>
</dbReference>
<dbReference type="SUPFAM" id="SSF109604">
    <property type="entry name" value="HD-domain/PDEase-like"/>
    <property type="match status" value="1"/>
</dbReference>
<evidence type="ECO:0000313" key="6">
    <source>
        <dbReference type="Proteomes" id="UP000481964"/>
    </source>
</evidence>
<evidence type="ECO:0000259" key="2">
    <source>
        <dbReference type="PROSITE" id="PS51832"/>
    </source>
</evidence>
<evidence type="ECO:0000313" key="3">
    <source>
        <dbReference type="EMBL" id="CUQ78798.1"/>
    </source>
</evidence>
<dbReference type="SMART" id="SM00471">
    <property type="entry name" value="HDc"/>
    <property type="match status" value="1"/>
</dbReference>
<evidence type="ECO:0000313" key="4">
    <source>
        <dbReference type="EMBL" id="MSC56083.1"/>
    </source>
</evidence>
<organism evidence="3 5">
    <name type="scientific">Lachnospira eligens</name>
    <dbReference type="NCBI Taxonomy" id="39485"/>
    <lineage>
        <taxon>Bacteria</taxon>
        <taxon>Bacillati</taxon>
        <taxon>Bacillota</taxon>
        <taxon>Clostridia</taxon>
        <taxon>Lachnospirales</taxon>
        <taxon>Lachnospiraceae</taxon>
        <taxon>Lachnospira</taxon>
    </lineage>
</organism>
<accession>A0A174Z3Q7</accession>
<dbReference type="OrthoDB" id="9804747at2"/>
<feature type="domain" description="HD" evidence="1">
    <location>
        <begin position="153"/>
        <end position="275"/>
    </location>
</feature>
<dbReference type="InterPro" id="IPR037522">
    <property type="entry name" value="HD_GYP_dom"/>
</dbReference>
<reference evidence="4 6" key="2">
    <citation type="journal article" date="2019" name="Nat. Med.">
        <title>A library of human gut bacterial isolates paired with longitudinal multiomics data enables mechanistic microbiome research.</title>
        <authorList>
            <person name="Poyet M."/>
            <person name="Groussin M."/>
            <person name="Gibbons S.M."/>
            <person name="Avila-Pacheco J."/>
            <person name="Jiang X."/>
            <person name="Kearney S.M."/>
            <person name="Perrotta A.R."/>
            <person name="Berdy B."/>
            <person name="Zhao S."/>
            <person name="Lieberman T.D."/>
            <person name="Swanson P.K."/>
            <person name="Smith M."/>
            <person name="Roesemann S."/>
            <person name="Alexander J.E."/>
            <person name="Rich S.A."/>
            <person name="Livny J."/>
            <person name="Vlamakis H."/>
            <person name="Clish C."/>
            <person name="Bullock K."/>
            <person name="Deik A."/>
            <person name="Scott J."/>
            <person name="Pierce K.A."/>
            <person name="Xavier R.J."/>
            <person name="Alm E.J."/>
        </authorList>
    </citation>
    <scope>NUCLEOTIDE SEQUENCE [LARGE SCALE GENOMIC DNA]</scope>
    <source>
        <strain evidence="4 6">BIOML-A1</strain>
    </source>
</reference>
<dbReference type="NCBIfam" id="TIGR00277">
    <property type="entry name" value="HDIG"/>
    <property type="match status" value="1"/>
</dbReference>
<dbReference type="EC" id="3.1.4.52" evidence="3"/>
<dbReference type="PROSITE" id="PS51831">
    <property type="entry name" value="HD"/>
    <property type="match status" value="1"/>
</dbReference>
<evidence type="ECO:0000313" key="5">
    <source>
        <dbReference type="Proteomes" id="UP000095621"/>
    </source>
</evidence>
<keyword evidence="3" id="KW-0378">Hydrolase</keyword>
<dbReference type="GO" id="GO:0071111">
    <property type="term" value="F:cyclic-guanylate-specific phosphodiesterase activity"/>
    <property type="evidence" value="ECO:0007669"/>
    <property type="project" value="UniProtKB-EC"/>
</dbReference>
<dbReference type="EMBL" id="WKRD01000001">
    <property type="protein sequence ID" value="MSC56083.1"/>
    <property type="molecule type" value="Genomic_DNA"/>
</dbReference>
<dbReference type="Pfam" id="PF13487">
    <property type="entry name" value="HD_5"/>
    <property type="match status" value="1"/>
</dbReference>
<gene>
    <name evidence="3" type="primary">rpfG_5</name>
    <name evidence="3" type="ORF">ERS852490_02447</name>
    <name evidence="4" type="ORF">GKE48_01240</name>
</gene>
<protein>
    <submittedName>
        <fullName evidence="3">Cyclic di-GMP phosphodiesterase response regulator RpfG</fullName>
        <ecNumber evidence="3">3.1.4.52</ecNumber>
    </submittedName>
    <submittedName>
        <fullName evidence="4">HD domain-containing protein</fullName>
    </submittedName>
</protein>
<reference evidence="3 5" key="1">
    <citation type="submission" date="2015-09" db="EMBL/GenBank/DDBJ databases">
        <authorList>
            <consortium name="Pathogen Informatics"/>
        </authorList>
    </citation>
    <scope>NUCLEOTIDE SEQUENCE [LARGE SCALE GENOMIC DNA]</scope>
    <source>
        <strain evidence="3 5">2789STDY5834875</strain>
    </source>
</reference>
<dbReference type="InterPro" id="IPR006674">
    <property type="entry name" value="HD_domain"/>
</dbReference>
<dbReference type="AlphaFoldDB" id="A0A174Z3Q7"/>
<proteinExistence type="predicted"/>
<dbReference type="PROSITE" id="PS51832">
    <property type="entry name" value="HD_GYP"/>
    <property type="match status" value="1"/>
</dbReference>
<dbReference type="Proteomes" id="UP000095621">
    <property type="component" value="Unassembled WGS sequence"/>
</dbReference>
<dbReference type="Proteomes" id="UP000481964">
    <property type="component" value="Unassembled WGS sequence"/>
</dbReference>
<dbReference type="CDD" id="cd00077">
    <property type="entry name" value="HDc"/>
    <property type="match status" value="1"/>
</dbReference>
<dbReference type="PANTHER" id="PTHR43155:SF2">
    <property type="entry name" value="CYCLIC DI-GMP PHOSPHODIESTERASE PA4108"/>
    <property type="match status" value="1"/>
</dbReference>
<dbReference type="InterPro" id="IPR006675">
    <property type="entry name" value="HDIG_dom"/>
</dbReference>
<evidence type="ECO:0000259" key="1">
    <source>
        <dbReference type="PROSITE" id="PS51831"/>
    </source>
</evidence>
<name>A0A174Z3Q7_9FIRM</name>
<sequence length="367" mass="41480">MTDKTIFIFDAQEGDKLADDVHTPDGNILAKKDTILNYDIIANISGHHILEVKVYDTNNELQDLEKVLGKTANKENVKYFDKIRASIRFKHFKKTYDENILDIKGGLNDVVMNNSPIDIDKLIEGTNEILTANRNSLQLFDMLHSMRQFDDLTYVHSVNVALIASILGQWLKFSEKDIRILTISGLLHDIGKIMIPNEILTKPGKLTVAEYNIMKQHVNFGYEKVKNQNIDIRIKEACLLHHEKCDGTGYPFGLKSDHIPAVAKIIAIADVYDAMTSARVYRGALCPFEVIDTMYKDAFTKFEPEYILPFLKNVASSYINNDVRLSDGRIGKVVLINENALSLPIVQCEDEFIDLSKTRGLTVSAIL</sequence>
<dbReference type="Gene3D" id="1.10.3210.10">
    <property type="entry name" value="Hypothetical protein af1432"/>
    <property type="match status" value="1"/>
</dbReference>